<evidence type="ECO:0000313" key="7">
    <source>
        <dbReference type="Proteomes" id="UP000259030"/>
    </source>
</evidence>
<reference evidence="6 7" key="1">
    <citation type="submission" date="2017-05" db="EMBL/GenBank/DDBJ databases">
        <title>The complete genome sequence of Deinococcus ficus isolated from the rhizosphere of the Ficus religiosa L. in Taiwan.</title>
        <authorList>
            <person name="Wu K.-M."/>
            <person name="Liao T.-L."/>
            <person name="Liu Y.-M."/>
            <person name="Young C.-C."/>
            <person name="Tsai S.-F."/>
        </authorList>
    </citation>
    <scope>NUCLEOTIDE SEQUENCE [LARGE SCALE GENOMIC DNA]</scope>
    <source>
        <strain evidence="6 7">CC-FR2-10</strain>
        <plasmid evidence="7">pdfi1</plasmid>
    </source>
</reference>
<dbReference type="SMART" id="SM00065">
    <property type="entry name" value="GAF"/>
    <property type="match status" value="1"/>
</dbReference>
<feature type="transmembrane region" description="Helical" evidence="2">
    <location>
        <begin position="12"/>
        <end position="32"/>
    </location>
</feature>
<dbReference type="CDD" id="cd00130">
    <property type="entry name" value="PAS"/>
    <property type="match status" value="1"/>
</dbReference>
<dbReference type="InterPro" id="IPR000014">
    <property type="entry name" value="PAS"/>
</dbReference>
<keyword evidence="7" id="KW-1185">Reference proteome</keyword>
<evidence type="ECO:0000259" key="5">
    <source>
        <dbReference type="PROSITE" id="PS50887"/>
    </source>
</evidence>
<dbReference type="PANTHER" id="PTHR44757:SF2">
    <property type="entry name" value="BIOFILM ARCHITECTURE MAINTENANCE PROTEIN MBAA"/>
    <property type="match status" value="1"/>
</dbReference>
<dbReference type="SUPFAM" id="SSF55781">
    <property type="entry name" value="GAF domain-like"/>
    <property type="match status" value="2"/>
</dbReference>
<keyword evidence="2" id="KW-0472">Membrane</keyword>
<evidence type="ECO:0000313" key="6">
    <source>
        <dbReference type="EMBL" id="ASN82517.1"/>
    </source>
</evidence>
<dbReference type="NCBIfam" id="TIGR00229">
    <property type="entry name" value="sensory_box"/>
    <property type="match status" value="1"/>
</dbReference>
<dbReference type="SMART" id="SM00267">
    <property type="entry name" value="GGDEF"/>
    <property type="match status" value="1"/>
</dbReference>
<dbReference type="InterPro" id="IPR029016">
    <property type="entry name" value="GAF-like_dom_sf"/>
</dbReference>
<feature type="domain" description="PAS" evidence="3">
    <location>
        <begin position="219"/>
        <end position="278"/>
    </location>
</feature>
<feature type="coiled-coil region" evidence="1">
    <location>
        <begin position="72"/>
        <end position="99"/>
    </location>
</feature>
<evidence type="ECO:0000256" key="1">
    <source>
        <dbReference type="SAM" id="Coils"/>
    </source>
</evidence>
<keyword evidence="1" id="KW-0175">Coiled coil</keyword>
<dbReference type="Proteomes" id="UP000259030">
    <property type="component" value="Plasmid pDFI1"/>
</dbReference>
<keyword evidence="2" id="KW-1133">Transmembrane helix</keyword>
<feature type="domain" description="GGDEF" evidence="5">
    <location>
        <begin position="689"/>
        <end position="818"/>
    </location>
</feature>
<dbReference type="SUPFAM" id="SSF55785">
    <property type="entry name" value="PYP-like sensor domain (PAS domain)"/>
    <property type="match status" value="1"/>
</dbReference>
<accession>A0A221T0U4</accession>
<dbReference type="InterPro" id="IPR000160">
    <property type="entry name" value="GGDEF_dom"/>
</dbReference>
<dbReference type="SMART" id="SM00091">
    <property type="entry name" value="PAS"/>
    <property type="match status" value="1"/>
</dbReference>
<dbReference type="SUPFAM" id="SSF55073">
    <property type="entry name" value="Nucleotide cyclase"/>
    <property type="match status" value="1"/>
</dbReference>
<dbReference type="RefSeq" id="WP_027463738.1">
    <property type="nucleotide sequence ID" value="NZ_CP021082.1"/>
</dbReference>
<sequence>MSRGPRTLNLRAVLYGVLALTATFIVVSNGLLAQQTRQIQREQTLAAATGRQQVVAEQIGRLAWQLSTAPSAGDRQRARDQLRRRVAELREDHRTLVGAPEFRRAAGAAGAAPLAARMHAEVEGYLAAATRILLTPQARLTAGSADLRQLDRQAAGPLTAVLSEASALMQRSGAAHIRRVNTFAWIRLGSLLTMLVIASLLIHPLERRIRQAQAELIRERDFARQIMSTVAQGLSVTDPEGRFEYVNPAYARLLNVTPESLLGRTPFDITFEEDHAALAAAKARREVGETSTYETRLRRADGAAVPVLVTGAPRLTEGGRTGTIASITDLTERKQHEQTLRTLAVLSHSLEREQTPEGVAERALDVLSQAMDLAWLNLSRLEGDRFVPRAISGTMPPGLRDQVALGVSRGEGAIWETLGAEAVYLQESRIEAYVALGVRSVALVPLPAADGVTQVLCAYRGGEARPWSGQERVLLEAATRSMAAALERAELHHQAQEAADYAQTLLAVSALVERALEPAVMAQQALELLAPAVDIDWGSVLVVRGDMTESLTAWSRNGLEVELHGEVHRAQIQRAMTSGLPVYVDADSGTRHEAPDLPGGLKSAAWIPLTASHDAQYIYVVARLHGGESWSPRDRDLLTAAARTVRVAFERQEHLRVIEQASLTDPLTGLGNRRALDRALAALTEHGDAPFALITIDLDGLKQVNDTLGHEWGDVMLREFGRGLKTSVQKEDRVYRLGGDEYVVLLQGCPPDPTVATLTLVDRAADQVRLHPELRTFQASAGLASWPDDGPSAGALLHRADERMYQQKRARQRQQAPP</sequence>
<dbReference type="Gene3D" id="3.30.450.20">
    <property type="entry name" value="PAS domain"/>
    <property type="match status" value="1"/>
</dbReference>
<dbReference type="SMART" id="SM00086">
    <property type="entry name" value="PAC"/>
    <property type="match status" value="1"/>
</dbReference>
<dbReference type="InterPro" id="IPR052155">
    <property type="entry name" value="Biofilm_reg_signaling"/>
</dbReference>
<keyword evidence="2" id="KW-0812">Transmembrane</keyword>
<organism evidence="6 7">
    <name type="scientific">Deinococcus ficus</name>
    <dbReference type="NCBI Taxonomy" id="317577"/>
    <lineage>
        <taxon>Bacteria</taxon>
        <taxon>Thermotogati</taxon>
        <taxon>Deinococcota</taxon>
        <taxon>Deinococci</taxon>
        <taxon>Deinococcales</taxon>
        <taxon>Deinococcaceae</taxon>
        <taxon>Deinococcus</taxon>
    </lineage>
</organism>
<feature type="transmembrane region" description="Helical" evidence="2">
    <location>
        <begin position="184"/>
        <end position="202"/>
    </location>
</feature>
<dbReference type="PROSITE" id="PS50113">
    <property type="entry name" value="PAC"/>
    <property type="match status" value="1"/>
</dbReference>
<dbReference type="InterPro" id="IPR029787">
    <property type="entry name" value="Nucleotide_cyclase"/>
</dbReference>
<evidence type="ECO:0000256" key="2">
    <source>
        <dbReference type="SAM" id="Phobius"/>
    </source>
</evidence>
<name>A0A221T0U4_9DEIO</name>
<dbReference type="PROSITE" id="PS50887">
    <property type="entry name" value="GGDEF"/>
    <property type="match status" value="1"/>
</dbReference>
<dbReference type="CDD" id="cd01949">
    <property type="entry name" value="GGDEF"/>
    <property type="match status" value="1"/>
</dbReference>
<dbReference type="PROSITE" id="PS50112">
    <property type="entry name" value="PAS"/>
    <property type="match status" value="1"/>
</dbReference>
<dbReference type="EMBL" id="CP021082">
    <property type="protein sequence ID" value="ASN82517.1"/>
    <property type="molecule type" value="Genomic_DNA"/>
</dbReference>
<dbReference type="AlphaFoldDB" id="A0A221T0U4"/>
<evidence type="ECO:0000259" key="4">
    <source>
        <dbReference type="PROSITE" id="PS50113"/>
    </source>
</evidence>
<evidence type="ECO:0000259" key="3">
    <source>
        <dbReference type="PROSITE" id="PS50112"/>
    </source>
</evidence>
<dbReference type="InterPro" id="IPR035965">
    <property type="entry name" value="PAS-like_dom_sf"/>
</dbReference>
<dbReference type="Gene3D" id="3.30.70.270">
    <property type="match status" value="1"/>
</dbReference>
<dbReference type="InterPro" id="IPR013656">
    <property type="entry name" value="PAS_4"/>
</dbReference>
<dbReference type="Gene3D" id="3.30.450.40">
    <property type="match status" value="2"/>
</dbReference>
<dbReference type="InterPro" id="IPR000700">
    <property type="entry name" value="PAS-assoc_C"/>
</dbReference>
<dbReference type="Pfam" id="PF08448">
    <property type="entry name" value="PAS_4"/>
    <property type="match status" value="1"/>
</dbReference>
<proteinExistence type="predicted"/>
<dbReference type="Pfam" id="PF00990">
    <property type="entry name" value="GGDEF"/>
    <property type="match status" value="1"/>
</dbReference>
<gene>
    <name evidence="6" type="ORF">DFI_15155</name>
</gene>
<feature type="domain" description="PAC" evidence="4">
    <location>
        <begin position="291"/>
        <end position="342"/>
    </location>
</feature>
<dbReference type="NCBIfam" id="TIGR00254">
    <property type="entry name" value="GGDEF"/>
    <property type="match status" value="1"/>
</dbReference>
<dbReference type="InterPro" id="IPR003018">
    <property type="entry name" value="GAF"/>
</dbReference>
<keyword evidence="6" id="KW-0614">Plasmid</keyword>
<dbReference type="KEGG" id="dfc:DFI_15155"/>
<dbReference type="InterPro" id="IPR001610">
    <property type="entry name" value="PAC"/>
</dbReference>
<dbReference type="InterPro" id="IPR043128">
    <property type="entry name" value="Rev_trsase/Diguanyl_cyclase"/>
</dbReference>
<protein>
    <submittedName>
        <fullName evidence="6">GGDEF domain-containing protein</fullName>
    </submittedName>
</protein>
<dbReference type="PANTHER" id="PTHR44757">
    <property type="entry name" value="DIGUANYLATE CYCLASE DGCP"/>
    <property type="match status" value="1"/>
</dbReference>
<geneLocation type="plasmid" evidence="7">
    <name>pdfi1</name>
</geneLocation>